<dbReference type="AlphaFoldDB" id="A0A0W0SBG0"/>
<evidence type="ECO:0000256" key="1">
    <source>
        <dbReference type="SAM" id="SignalP"/>
    </source>
</evidence>
<evidence type="ECO:0000313" key="3">
    <source>
        <dbReference type="EMBL" id="VEB34572.1"/>
    </source>
</evidence>
<keyword evidence="1" id="KW-0732">Signal</keyword>
<dbReference type="Proteomes" id="UP000277577">
    <property type="component" value="Chromosome"/>
</dbReference>
<evidence type="ECO:0000313" key="2">
    <source>
        <dbReference type="EMBL" id="KTC80672.1"/>
    </source>
</evidence>
<dbReference type="Proteomes" id="UP000054921">
    <property type="component" value="Unassembled WGS sequence"/>
</dbReference>
<gene>
    <name evidence="2" type="ORF">Lche_2692</name>
    <name evidence="3" type="ORF">NCTC11976_00909</name>
</gene>
<evidence type="ECO:0008006" key="6">
    <source>
        <dbReference type="Google" id="ProtNLM"/>
    </source>
</evidence>
<dbReference type="Pfam" id="PF05150">
    <property type="entry name" value="Legionella_OMP"/>
    <property type="match status" value="1"/>
</dbReference>
<evidence type="ECO:0000313" key="4">
    <source>
        <dbReference type="Proteomes" id="UP000054921"/>
    </source>
</evidence>
<reference evidence="2 4" key="1">
    <citation type="submission" date="2015-11" db="EMBL/GenBank/DDBJ databases">
        <title>Genomic analysis of 38 Legionella species identifies large and diverse effector repertoires.</title>
        <authorList>
            <person name="Burstein D."/>
            <person name="Amaro F."/>
            <person name="Zusman T."/>
            <person name="Lifshitz Z."/>
            <person name="Cohen O."/>
            <person name="Gilbert J.A."/>
            <person name="Pupko T."/>
            <person name="Shuman H.A."/>
            <person name="Segal G."/>
        </authorList>
    </citation>
    <scope>NUCLEOTIDE SEQUENCE [LARGE SCALE GENOMIC DNA]</scope>
    <source>
        <strain evidence="2 4">ORW</strain>
    </source>
</reference>
<organism evidence="2 4">
    <name type="scientific">Legionella cherrii</name>
    <dbReference type="NCBI Taxonomy" id="28084"/>
    <lineage>
        <taxon>Bacteria</taxon>
        <taxon>Pseudomonadati</taxon>
        <taxon>Pseudomonadota</taxon>
        <taxon>Gammaproteobacteria</taxon>
        <taxon>Legionellales</taxon>
        <taxon>Legionellaceae</taxon>
        <taxon>Legionella</taxon>
    </lineage>
</organism>
<feature type="chain" id="PRO_5030019506" description="Major outer membrane protein" evidence="1">
    <location>
        <begin position="23"/>
        <end position="375"/>
    </location>
</feature>
<dbReference type="EMBL" id="LNXW01000013">
    <property type="protein sequence ID" value="KTC80672.1"/>
    <property type="molecule type" value="Genomic_DNA"/>
</dbReference>
<dbReference type="RefSeq" id="WP_028382538.1">
    <property type="nucleotide sequence ID" value="NZ_CAAAIT010000005.1"/>
</dbReference>
<feature type="signal peptide" evidence="1">
    <location>
        <begin position="1"/>
        <end position="22"/>
    </location>
</feature>
<dbReference type="OrthoDB" id="5645882at2"/>
<protein>
    <recommendedName>
        <fullName evidence="6">Major outer membrane protein</fullName>
    </recommendedName>
</protein>
<accession>A0A0W0SBG0</accession>
<dbReference type="PATRIC" id="fig|28084.5.peg.2913"/>
<name>A0A0W0SBG0_9GAMM</name>
<reference evidence="3 5" key="2">
    <citation type="submission" date="2018-12" db="EMBL/GenBank/DDBJ databases">
        <authorList>
            <consortium name="Pathogen Informatics"/>
        </authorList>
    </citation>
    <scope>NUCLEOTIDE SEQUENCE [LARGE SCALE GENOMIC DNA]</scope>
    <source>
        <strain evidence="3 5">NCTC11976</strain>
    </source>
</reference>
<dbReference type="EMBL" id="LR134173">
    <property type="protein sequence ID" value="VEB34572.1"/>
    <property type="molecule type" value="Genomic_DNA"/>
</dbReference>
<evidence type="ECO:0000313" key="5">
    <source>
        <dbReference type="Proteomes" id="UP000277577"/>
    </source>
</evidence>
<proteinExistence type="predicted"/>
<dbReference type="InterPro" id="IPR007825">
    <property type="entry name" value="Major_OMP_Legionella"/>
</dbReference>
<sequence length="375" mass="41170">MIILKQKRKFLFSLFLANSTLAFSGAMGSAQDLTNGFFVTGAPIYGSLSDEGINKTVFADTFTANGDIEGHQISLDSRWGFLVGVGYKFNPDNDITLTYTNLKSKGFNDIDNTGPNGVLSNRLSQIVQNDQNFIINNPVTNISFNGQQMIDASASVSSHYDFQTVELLTHHYFQNSLLNHVRFSRFYGIKATEFKKGFSAEYAGSWALFDFNGIPPTTVLVPLEDEIDYAAKYFGIGPQIGMGATWSLNRYISILGDVSAAVLGGSYSSSWDEDLNTSRAIPNIPVIPANDHYGYNQSTPTTLWTSIVVGSNLAVAAQIPFSNGSSFGVQGGINTEQYWSQVNADSIRSSITKNNVYFAQRFAVRDVFIKLSYTC</sequence>
<dbReference type="STRING" id="28084.Lche_2692"/>
<keyword evidence="5" id="KW-1185">Reference proteome</keyword>